<comment type="similarity">
    <text evidence="1">Belongs to the aspartate/ornithine carbamoyltransferase superfamily. OTCase family.</text>
</comment>
<name>A0A418DJR3_APHAT</name>
<dbReference type="VEuPathDB" id="FungiDB:H257_01551"/>
<dbReference type="Pfam" id="PF02729">
    <property type="entry name" value="OTCace_N"/>
    <property type="match status" value="1"/>
</dbReference>
<keyword evidence="3" id="KW-0808">Transferase</keyword>
<feature type="domain" description="Aspartate/ornithine carbamoyltransferase carbamoyl-P binding" evidence="5">
    <location>
        <begin position="30"/>
        <end position="166"/>
    </location>
</feature>
<comment type="caution">
    <text evidence="6">The sequence shown here is derived from an EMBL/GenBank/DDBJ whole genome shotgun (WGS) entry which is preliminary data.</text>
</comment>
<dbReference type="InterPro" id="IPR036901">
    <property type="entry name" value="Asp/Orn_carbamoylTrfase_sf"/>
</dbReference>
<dbReference type="EMBL" id="QUTG01002586">
    <property type="protein sequence ID" value="RHY95612.1"/>
    <property type="molecule type" value="Genomic_DNA"/>
</dbReference>
<evidence type="ECO:0000256" key="1">
    <source>
        <dbReference type="ARBA" id="ARBA00007805"/>
    </source>
</evidence>
<evidence type="ECO:0000256" key="2">
    <source>
        <dbReference type="ARBA" id="ARBA00013007"/>
    </source>
</evidence>
<feature type="domain" description="Aspartate/ornithine carbamoyltransferase Asp/Orn-binding" evidence="4">
    <location>
        <begin position="169"/>
        <end position="218"/>
    </location>
</feature>
<reference evidence="6 7" key="1">
    <citation type="submission" date="2018-08" db="EMBL/GenBank/DDBJ databases">
        <title>Aphanomyces genome sequencing and annotation.</title>
        <authorList>
            <person name="Minardi D."/>
            <person name="Oidtmann B."/>
            <person name="Van Der Giezen M."/>
            <person name="Studholme D.J."/>
        </authorList>
    </citation>
    <scope>NUCLEOTIDE SEQUENCE [LARGE SCALE GENOMIC DNA]</scope>
    <source>
        <strain evidence="6 7">Sv</strain>
    </source>
</reference>
<dbReference type="GO" id="GO:0042450">
    <property type="term" value="P:L-arginine biosynthetic process via ornithine"/>
    <property type="evidence" value="ECO:0007669"/>
    <property type="project" value="TreeGrafter"/>
</dbReference>
<gene>
    <name evidence="6" type="ORF">DYB35_002787</name>
</gene>
<dbReference type="InterPro" id="IPR006131">
    <property type="entry name" value="Asp_carbamoyltransf_Asp/Orn-bd"/>
</dbReference>
<dbReference type="PANTHER" id="PTHR45753:SF3">
    <property type="entry name" value="ORNITHINE TRANSCARBAMYLASE, MITOCHONDRIAL"/>
    <property type="match status" value="1"/>
</dbReference>
<dbReference type="VEuPathDB" id="FungiDB:H257_16469"/>
<evidence type="ECO:0000313" key="7">
    <source>
        <dbReference type="Proteomes" id="UP000285712"/>
    </source>
</evidence>
<dbReference type="AlphaFoldDB" id="A0A418DJR3"/>
<dbReference type="Proteomes" id="UP000285712">
    <property type="component" value="Unassembled WGS sequence"/>
</dbReference>
<dbReference type="GO" id="GO:0019240">
    <property type="term" value="P:citrulline biosynthetic process"/>
    <property type="evidence" value="ECO:0007669"/>
    <property type="project" value="TreeGrafter"/>
</dbReference>
<dbReference type="GO" id="GO:0004585">
    <property type="term" value="F:ornithine carbamoyltransferase activity"/>
    <property type="evidence" value="ECO:0007669"/>
    <property type="project" value="UniProtKB-EC"/>
</dbReference>
<evidence type="ECO:0000259" key="5">
    <source>
        <dbReference type="Pfam" id="PF02729"/>
    </source>
</evidence>
<protein>
    <recommendedName>
        <fullName evidence="2">ornithine carbamoyltransferase</fullName>
        <ecNumber evidence="2">2.1.3.3</ecNumber>
    </recommendedName>
</protein>
<dbReference type="PANTHER" id="PTHR45753">
    <property type="entry name" value="ORNITHINE CARBAMOYLTRANSFERASE, MITOCHONDRIAL"/>
    <property type="match status" value="1"/>
</dbReference>
<organism evidence="6 7">
    <name type="scientific">Aphanomyces astaci</name>
    <name type="common">Crayfish plague agent</name>
    <dbReference type="NCBI Taxonomy" id="112090"/>
    <lineage>
        <taxon>Eukaryota</taxon>
        <taxon>Sar</taxon>
        <taxon>Stramenopiles</taxon>
        <taxon>Oomycota</taxon>
        <taxon>Saprolegniomycetes</taxon>
        <taxon>Saprolegniales</taxon>
        <taxon>Verrucalvaceae</taxon>
        <taxon>Aphanomyces</taxon>
    </lineage>
</organism>
<dbReference type="SUPFAM" id="SSF53671">
    <property type="entry name" value="Aspartate/ornithine carbamoyltransferase"/>
    <property type="match status" value="2"/>
</dbReference>
<evidence type="ECO:0000256" key="3">
    <source>
        <dbReference type="ARBA" id="ARBA00022679"/>
    </source>
</evidence>
<dbReference type="PRINTS" id="PR00100">
    <property type="entry name" value="AOTCASE"/>
</dbReference>
<dbReference type="EC" id="2.1.3.3" evidence="2"/>
<dbReference type="Gene3D" id="3.40.50.1370">
    <property type="entry name" value="Aspartate/ornithine carbamoyltransferase"/>
    <property type="match status" value="2"/>
</dbReference>
<accession>A0A418DJR3</accession>
<dbReference type="InterPro" id="IPR002292">
    <property type="entry name" value="Orn/put_carbamltrans"/>
</dbReference>
<dbReference type="PRINTS" id="PR00102">
    <property type="entry name" value="OTCASE"/>
</dbReference>
<sequence length="752" mass="84671">MLRRTLTSQFAIHRRSGAACLSTSRLPIPRKFLSTDQLSSDQFQHLLDTAIDFKKRNIENTVLQGETLLMIFQKRSTRTRLSSEIGMQRLGGRALFLSSDDIQLGVNESLKDSARVMSRFGSILLARVHGHGDVKKLADESSIPVINALSDKFHPLQALADYMTIQGGSMGQEDEAMKRVAAFAGYQVTKTMLKHAASNHIFLHCLPRHAEEVDDEVRGTRTKSTACDCITLSRCARCRGCLPGKHRPPISHCNCAQHVLGNCLCDSIQAPDNDAHDKSMQKRRVRRRYSLPSVENLYDSRFAKQDLFESSALYDLMRQKSYLFHAHADKDGRRGVHTTSYLASLERERSLATEKKALRANADAYFDRAIDNATYASDVASQMPSDGVVDYLVYTSSLKTTHVPELLGTMDSSAAVAAAIVVEEYIRQEMQAFVAQQEHLSVGSEADLVRHIQELINGAEPKPWLADAVSQELHRVFGTNNLAPYDVAMLIHDELECASRANLPNATLYDDATDAWKADRIAKGVHELAQGAVHSQDGIYVTLVKGRPSYWFSAAIPDHGVVTSEGYASYSEAWSTKVELEARVDAYLPSIPVPTVLENEVEMDRVPDKVVAVHHIQGMVVPQKTYFPHDKHMHRVLQRIALPVPETAATLAERSKKRLWRKVQQAQLEQARQKRQKQQETETMEQWLRRCVAEGRCPHCSGPKDHIADDDSSCLFWRHFQAKLADDAERHRSFEDVAMEWFDERQHESFDV</sequence>
<evidence type="ECO:0000259" key="4">
    <source>
        <dbReference type="Pfam" id="PF00185"/>
    </source>
</evidence>
<proteinExistence type="inferred from homology"/>
<dbReference type="InterPro" id="IPR006130">
    <property type="entry name" value="Asp/Orn_carbamoylTrfase"/>
</dbReference>
<dbReference type="Pfam" id="PF00185">
    <property type="entry name" value="OTCace"/>
    <property type="match status" value="1"/>
</dbReference>
<dbReference type="GO" id="GO:0016597">
    <property type="term" value="F:amino acid binding"/>
    <property type="evidence" value="ECO:0007669"/>
    <property type="project" value="InterPro"/>
</dbReference>
<dbReference type="PROSITE" id="PS00097">
    <property type="entry name" value="CARBAMOYLTRANSFERASE"/>
    <property type="match status" value="1"/>
</dbReference>
<evidence type="ECO:0000313" key="6">
    <source>
        <dbReference type="EMBL" id="RHY95612.1"/>
    </source>
</evidence>
<dbReference type="InterPro" id="IPR006132">
    <property type="entry name" value="Asp/Orn_carbamoyltranf_P-bd"/>
</dbReference>